<gene>
    <name evidence="1" type="ORF">IHE45_01G020800</name>
</gene>
<dbReference type="Proteomes" id="UP000827976">
    <property type="component" value="Chromosome 1"/>
</dbReference>
<sequence>MVDEALQQVPNHGGNEFAKQQKYLETVEHYTEALRKNSKDLRV</sequence>
<keyword evidence="2" id="KW-1185">Reference proteome</keyword>
<reference evidence="2" key="1">
    <citation type="journal article" date="2022" name="Nat. Commun.">
        <title>Chromosome evolution and the genetic basis of agronomically important traits in greater yam.</title>
        <authorList>
            <person name="Bredeson J.V."/>
            <person name="Lyons J.B."/>
            <person name="Oniyinde I.O."/>
            <person name="Okereke N.R."/>
            <person name="Kolade O."/>
            <person name="Nnabue I."/>
            <person name="Nwadili C.O."/>
            <person name="Hribova E."/>
            <person name="Parker M."/>
            <person name="Nwogha J."/>
            <person name="Shu S."/>
            <person name="Carlson J."/>
            <person name="Kariba R."/>
            <person name="Muthemba S."/>
            <person name="Knop K."/>
            <person name="Barton G.J."/>
            <person name="Sherwood A.V."/>
            <person name="Lopez-Montes A."/>
            <person name="Asiedu R."/>
            <person name="Jamnadass R."/>
            <person name="Muchugi A."/>
            <person name="Goodstein D."/>
            <person name="Egesi C.N."/>
            <person name="Featherston J."/>
            <person name="Asfaw A."/>
            <person name="Simpson G.G."/>
            <person name="Dolezel J."/>
            <person name="Hendre P.S."/>
            <person name="Van Deynze A."/>
            <person name="Kumar P.L."/>
            <person name="Obidiegwu J.E."/>
            <person name="Bhattacharjee R."/>
            <person name="Rokhsar D.S."/>
        </authorList>
    </citation>
    <scope>NUCLEOTIDE SEQUENCE [LARGE SCALE GENOMIC DNA]</scope>
    <source>
        <strain evidence="2">cv. TDa95/00328</strain>
    </source>
</reference>
<comment type="caution">
    <text evidence="1">The sequence shown here is derived from an EMBL/GenBank/DDBJ whole genome shotgun (WGS) entry which is preliminary data.</text>
</comment>
<accession>A0ACB7WSU9</accession>
<organism evidence="1 2">
    <name type="scientific">Dioscorea alata</name>
    <name type="common">Purple yam</name>
    <dbReference type="NCBI Taxonomy" id="55571"/>
    <lineage>
        <taxon>Eukaryota</taxon>
        <taxon>Viridiplantae</taxon>
        <taxon>Streptophyta</taxon>
        <taxon>Embryophyta</taxon>
        <taxon>Tracheophyta</taxon>
        <taxon>Spermatophyta</taxon>
        <taxon>Magnoliopsida</taxon>
        <taxon>Liliopsida</taxon>
        <taxon>Dioscoreales</taxon>
        <taxon>Dioscoreaceae</taxon>
        <taxon>Dioscorea</taxon>
    </lineage>
</organism>
<evidence type="ECO:0000313" key="1">
    <source>
        <dbReference type="EMBL" id="KAH7691791.1"/>
    </source>
</evidence>
<protein>
    <submittedName>
        <fullName evidence="1">TPR-like protein</fullName>
    </submittedName>
</protein>
<evidence type="ECO:0000313" key="2">
    <source>
        <dbReference type="Proteomes" id="UP000827976"/>
    </source>
</evidence>
<proteinExistence type="predicted"/>
<name>A0ACB7WSU9_DIOAL</name>
<dbReference type="EMBL" id="CM037011">
    <property type="protein sequence ID" value="KAH7691791.1"/>
    <property type="molecule type" value="Genomic_DNA"/>
</dbReference>